<dbReference type="InterPro" id="IPR043132">
    <property type="entry name" value="BCAT-like_C"/>
</dbReference>
<dbReference type="Proteomes" id="UP000255036">
    <property type="component" value="Unassembled WGS sequence"/>
</dbReference>
<dbReference type="InterPro" id="IPR043131">
    <property type="entry name" value="BCAT-like_N"/>
</dbReference>
<dbReference type="FunFam" id="3.20.10.10:FF:000002">
    <property type="entry name" value="D-alanine aminotransferase"/>
    <property type="match status" value="1"/>
</dbReference>
<dbReference type="CDD" id="cd00449">
    <property type="entry name" value="PLPDE_IV"/>
    <property type="match status" value="1"/>
</dbReference>
<keyword evidence="5" id="KW-1185">Reference proteome</keyword>
<evidence type="ECO:0000256" key="3">
    <source>
        <dbReference type="ARBA" id="ARBA00022898"/>
    </source>
</evidence>
<gene>
    <name evidence="4" type="ORF">DWV06_03400</name>
</gene>
<comment type="similarity">
    <text evidence="2">Belongs to the class-IV pyridoxal-phosphate-dependent aminotransferase family.</text>
</comment>
<dbReference type="GO" id="GO:0008652">
    <property type="term" value="P:amino acid biosynthetic process"/>
    <property type="evidence" value="ECO:0007669"/>
    <property type="project" value="UniProtKB-ARBA"/>
</dbReference>
<dbReference type="PANTHER" id="PTHR42743:SF11">
    <property type="entry name" value="AMINODEOXYCHORISMATE LYASE"/>
    <property type="match status" value="1"/>
</dbReference>
<accession>A0A371AYG1</accession>
<comment type="caution">
    <text evidence="4">The sequence shown here is derived from an EMBL/GenBank/DDBJ whole genome shotgun (WGS) entry which is preliminary data.</text>
</comment>
<reference evidence="4 5" key="1">
    <citation type="submission" date="2018-07" db="EMBL/GenBank/DDBJ databases">
        <title>Anaerosacharophilus polymeroproducens gen. nov. sp. nov., an anaerobic bacterium isolated from salt field.</title>
        <authorList>
            <person name="Kim W."/>
            <person name="Yang S.-H."/>
            <person name="Oh J."/>
            <person name="Lee J.-H."/>
            <person name="Kwon K.K."/>
        </authorList>
    </citation>
    <scope>NUCLEOTIDE SEQUENCE [LARGE SCALE GENOMIC DNA]</scope>
    <source>
        <strain evidence="4 5">MCWD5</strain>
    </source>
</reference>
<organism evidence="4 5">
    <name type="scientific">Anaerosacchariphilus polymeriproducens</name>
    <dbReference type="NCBI Taxonomy" id="1812858"/>
    <lineage>
        <taxon>Bacteria</taxon>
        <taxon>Bacillati</taxon>
        <taxon>Bacillota</taxon>
        <taxon>Clostridia</taxon>
        <taxon>Lachnospirales</taxon>
        <taxon>Lachnospiraceae</taxon>
        <taxon>Anaerosacchariphilus</taxon>
    </lineage>
</organism>
<dbReference type="Pfam" id="PF01063">
    <property type="entry name" value="Aminotran_4"/>
    <property type="match status" value="1"/>
</dbReference>
<evidence type="ECO:0000256" key="2">
    <source>
        <dbReference type="ARBA" id="ARBA00009320"/>
    </source>
</evidence>
<dbReference type="GO" id="GO:0016829">
    <property type="term" value="F:lyase activity"/>
    <property type="evidence" value="ECO:0007669"/>
    <property type="project" value="UniProtKB-KW"/>
</dbReference>
<keyword evidence="4" id="KW-0456">Lyase</keyword>
<dbReference type="InterPro" id="IPR050571">
    <property type="entry name" value="Class-IV_PLP-Dep_Aminotrnsfr"/>
</dbReference>
<dbReference type="SUPFAM" id="SSF56752">
    <property type="entry name" value="D-aminoacid aminotransferase-like PLP-dependent enzymes"/>
    <property type="match status" value="1"/>
</dbReference>
<dbReference type="Gene3D" id="3.20.10.10">
    <property type="entry name" value="D-amino Acid Aminotransferase, subunit A, domain 2"/>
    <property type="match status" value="1"/>
</dbReference>
<proteinExistence type="inferred from homology"/>
<dbReference type="Gene3D" id="3.30.470.10">
    <property type="match status" value="1"/>
</dbReference>
<keyword evidence="3" id="KW-0663">Pyridoxal phosphate</keyword>
<evidence type="ECO:0000256" key="1">
    <source>
        <dbReference type="ARBA" id="ARBA00001933"/>
    </source>
</evidence>
<name>A0A371AYG1_9FIRM</name>
<dbReference type="PANTHER" id="PTHR42743">
    <property type="entry name" value="AMINO-ACID AMINOTRANSFERASE"/>
    <property type="match status" value="1"/>
</dbReference>
<protein>
    <submittedName>
        <fullName evidence="4">4-amino-4-deoxychorismate lyase</fullName>
    </submittedName>
</protein>
<dbReference type="EMBL" id="QRCT01000012">
    <property type="protein sequence ID" value="RDU24520.1"/>
    <property type="molecule type" value="Genomic_DNA"/>
</dbReference>
<comment type="cofactor">
    <cofactor evidence="1">
        <name>pyridoxal 5'-phosphate</name>
        <dbReference type="ChEBI" id="CHEBI:597326"/>
    </cofactor>
</comment>
<evidence type="ECO:0000313" key="4">
    <source>
        <dbReference type="EMBL" id="RDU24520.1"/>
    </source>
</evidence>
<dbReference type="InterPro" id="IPR036038">
    <property type="entry name" value="Aminotransferase-like"/>
</dbReference>
<dbReference type="GO" id="GO:0005829">
    <property type="term" value="C:cytosol"/>
    <property type="evidence" value="ECO:0007669"/>
    <property type="project" value="TreeGrafter"/>
</dbReference>
<dbReference type="AlphaFoldDB" id="A0A371AYG1"/>
<dbReference type="InterPro" id="IPR001544">
    <property type="entry name" value="Aminotrans_IV"/>
</dbReference>
<sequence>MKGLPNMNNFNIDNGFYFGIGVYETISVINGKLIMADRHWNRMEKGIKKLGFKPPFSSFETVIEKADIYLKKNFKEKAALKVVVSPKNFLFKLRNIPYTPDQYQKGFSLNISTVQKNETSIFTYIKSLNNGDNWIEKQTSIKKGFDEPVFLNSKGMLTEGATTNLFFVKDKKLYTPSIECGLLPGTIRDYLLEKYGARELVIFPEDIKKYDEMFITNSLMGIMPVSKINKFVFSEREMTQLIMKDFASRYF</sequence>
<dbReference type="GO" id="GO:0046394">
    <property type="term" value="P:carboxylic acid biosynthetic process"/>
    <property type="evidence" value="ECO:0007669"/>
    <property type="project" value="UniProtKB-ARBA"/>
</dbReference>
<evidence type="ECO:0000313" key="5">
    <source>
        <dbReference type="Proteomes" id="UP000255036"/>
    </source>
</evidence>